<reference evidence="2 3" key="1">
    <citation type="journal article" date="2018" name="Arch. Microbiol.">
        <title>Hymenobacter segetis sp. nov., isolated from soil.</title>
        <authorList>
            <person name="Ten L.N."/>
            <person name="Lim S.J."/>
            <person name="Kim B.O."/>
            <person name="Kang I.K."/>
            <person name="Jung H.Y."/>
        </authorList>
    </citation>
    <scope>NUCLEOTIDE SEQUENCE [LARGE SCALE GENOMIC DNA]</scope>
    <source>
        <strain evidence="2 3">S7-3-11</strain>
    </source>
</reference>
<keyword evidence="1" id="KW-0472">Membrane</keyword>
<sequence length="107" mass="11103">MEQKQSSADYVSPLVLNGLFIANIVLALALASAHQQDGYLGGLGYVLYAALSVIVSAGVNILALVTAPPTRSTNANVIYVMAALAFSAISLWVFYGFAHMGSLKPGG</sequence>
<keyword evidence="1" id="KW-1133">Transmembrane helix</keyword>
<feature type="transmembrane region" description="Helical" evidence="1">
    <location>
        <begin position="77"/>
        <end position="98"/>
    </location>
</feature>
<gene>
    <name evidence="2" type="ORF">AAFH49_20445</name>
</gene>
<keyword evidence="1" id="KW-0812">Transmembrane</keyword>
<feature type="transmembrane region" description="Helical" evidence="1">
    <location>
        <begin position="12"/>
        <end position="33"/>
    </location>
</feature>
<evidence type="ECO:0000256" key="1">
    <source>
        <dbReference type="SAM" id="Phobius"/>
    </source>
</evidence>
<organism evidence="2 3">
    <name type="scientific">Hymenobacter segetis</name>
    <dbReference type="NCBI Taxonomy" id="2025509"/>
    <lineage>
        <taxon>Bacteria</taxon>
        <taxon>Pseudomonadati</taxon>
        <taxon>Bacteroidota</taxon>
        <taxon>Cytophagia</taxon>
        <taxon>Cytophagales</taxon>
        <taxon>Hymenobacteraceae</taxon>
        <taxon>Hymenobacter</taxon>
    </lineage>
</organism>
<evidence type="ECO:0000313" key="3">
    <source>
        <dbReference type="Proteomes" id="UP001479606"/>
    </source>
</evidence>
<protein>
    <submittedName>
        <fullName evidence="2">Uncharacterized protein</fullName>
    </submittedName>
</protein>
<dbReference type="EMBL" id="JBCEVZ010000082">
    <property type="protein sequence ID" value="MEL5996590.1"/>
    <property type="molecule type" value="Genomic_DNA"/>
</dbReference>
<dbReference type="RefSeq" id="WP_342301085.1">
    <property type="nucleotide sequence ID" value="NZ_JBCEVZ010000082.1"/>
</dbReference>
<evidence type="ECO:0000313" key="2">
    <source>
        <dbReference type="EMBL" id="MEL5996590.1"/>
    </source>
</evidence>
<proteinExistence type="predicted"/>
<keyword evidence="3" id="KW-1185">Reference proteome</keyword>
<dbReference type="Proteomes" id="UP001479606">
    <property type="component" value="Unassembled WGS sequence"/>
</dbReference>
<feature type="transmembrane region" description="Helical" evidence="1">
    <location>
        <begin position="45"/>
        <end position="65"/>
    </location>
</feature>
<accession>A0ABU9M3E7</accession>
<name>A0ABU9M3E7_9BACT</name>
<comment type="caution">
    <text evidence="2">The sequence shown here is derived from an EMBL/GenBank/DDBJ whole genome shotgun (WGS) entry which is preliminary data.</text>
</comment>